<evidence type="ECO:0000313" key="2">
    <source>
        <dbReference type="Proteomes" id="UP001364764"/>
    </source>
</evidence>
<keyword evidence="1" id="KW-0378">Hydrolase</keyword>
<evidence type="ECO:0000313" key="1">
    <source>
        <dbReference type="EMBL" id="WWP23012.1"/>
    </source>
</evidence>
<dbReference type="InterPro" id="IPR029033">
    <property type="entry name" value="His_PPase_superfam"/>
</dbReference>
<dbReference type="Proteomes" id="UP001364764">
    <property type="component" value="Chromosome"/>
</dbReference>
<dbReference type="PANTHER" id="PTHR48100:SF59">
    <property type="entry name" value="ADENOSYLCOBALAMIN_ALPHA-RIBAZOLE PHOSPHATASE"/>
    <property type="match status" value="1"/>
</dbReference>
<accession>A0ABD8AZL2</accession>
<organism evidence="1 2">
    <name type="scientific">Paenibacillus amylolyticus</name>
    <dbReference type="NCBI Taxonomy" id="1451"/>
    <lineage>
        <taxon>Bacteria</taxon>
        <taxon>Bacillati</taxon>
        <taxon>Bacillota</taxon>
        <taxon>Bacilli</taxon>
        <taxon>Bacillales</taxon>
        <taxon>Paenibacillaceae</taxon>
        <taxon>Paenibacillus</taxon>
    </lineage>
</organism>
<dbReference type="AlphaFoldDB" id="A0ABD8AZL2"/>
<dbReference type="PANTHER" id="PTHR48100">
    <property type="entry name" value="BROAD-SPECIFICITY PHOSPHATASE YOR283W-RELATED"/>
    <property type="match status" value="1"/>
</dbReference>
<proteinExistence type="predicted"/>
<gene>
    <name evidence="1" type="ORF">V6668_12815</name>
</gene>
<dbReference type="CDD" id="cd07067">
    <property type="entry name" value="HP_PGM_like"/>
    <property type="match status" value="1"/>
</dbReference>
<sequence length="192" mass="21983">MMSEASTFLYFVRHAESRYVEGQERERGLTEQGHQDAGTVASLLHGEQIQLFYSSPYRRAVDTIQILADWSDGIVVTEEDLRERQLSSSDVKHANFREAKQQLYRDPTYAYSGGESGAQARSRAVAVIEKILDKHMGHKVVIGTHGDVMTLILQHYDSSYGYDFWEGTTMPDIFKLQFDGTRKLVQVTRLWE</sequence>
<reference evidence="1 2" key="1">
    <citation type="submission" date="2024-02" db="EMBL/GenBank/DDBJ databases">
        <title>Complete sequences of two Paenibacillus sp. strains and one Lysinibacillus strain isolated from the environment on STAA medium highlight biotechnological potential.</title>
        <authorList>
            <person name="Attere S.A."/>
            <person name="Piche L.C."/>
            <person name="Intertaglia L."/>
            <person name="Lami R."/>
            <person name="Charette S.J."/>
            <person name="Vincent A.T."/>
        </authorList>
    </citation>
    <scope>NUCLEOTIDE SEQUENCE [LARGE SCALE GENOMIC DNA]</scope>
    <source>
        <strain evidence="1 2">Y5S-7</strain>
    </source>
</reference>
<dbReference type="GO" id="GO:0016787">
    <property type="term" value="F:hydrolase activity"/>
    <property type="evidence" value="ECO:0007669"/>
    <property type="project" value="UniProtKB-KW"/>
</dbReference>
<dbReference type="Gene3D" id="3.40.50.1240">
    <property type="entry name" value="Phosphoglycerate mutase-like"/>
    <property type="match status" value="1"/>
</dbReference>
<dbReference type="Pfam" id="PF00300">
    <property type="entry name" value="His_Phos_1"/>
    <property type="match status" value="1"/>
</dbReference>
<dbReference type="RefSeq" id="WP_338708606.1">
    <property type="nucleotide sequence ID" value="NZ_CP145892.1"/>
</dbReference>
<dbReference type="SMART" id="SM00855">
    <property type="entry name" value="PGAM"/>
    <property type="match status" value="1"/>
</dbReference>
<dbReference type="GeneID" id="93476362"/>
<dbReference type="EC" id="3.1.3.-" evidence="1"/>
<name>A0ABD8AZL2_PAEAM</name>
<dbReference type="SUPFAM" id="SSF53254">
    <property type="entry name" value="Phosphoglycerate mutase-like"/>
    <property type="match status" value="1"/>
</dbReference>
<protein>
    <submittedName>
        <fullName evidence="1">Histidine phosphatase family protein</fullName>
        <ecNumber evidence="1">3.1.3.-</ecNumber>
    </submittedName>
</protein>
<dbReference type="InterPro" id="IPR050275">
    <property type="entry name" value="PGM_Phosphatase"/>
</dbReference>
<dbReference type="EMBL" id="CP145892">
    <property type="protein sequence ID" value="WWP23012.1"/>
    <property type="molecule type" value="Genomic_DNA"/>
</dbReference>
<dbReference type="InterPro" id="IPR013078">
    <property type="entry name" value="His_Pase_superF_clade-1"/>
</dbReference>